<dbReference type="InterPro" id="IPR034746">
    <property type="entry name" value="POTRA"/>
</dbReference>
<dbReference type="InterPro" id="IPR039910">
    <property type="entry name" value="D15-like"/>
</dbReference>
<keyword evidence="2" id="KW-1134">Transmembrane beta strand</keyword>
<proteinExistence type="predicted"/>
<evidence type="ECO:0000256" key="1">
    <source>
        <dbReference type="ARBA" id="ARBA00004370"/>
    </source>
</evidence>
<evidence type="ECO:0000259" key="6">
    <source>
        <dbReference type="PROSITE" id="PS51779"/>
    </source>
</evidence>
<keyword evidence="4" id="KW-0472">Membrane</keyword>
<dbReference type="PROSITE" id="PS51779">
    <property type="entry name" value="POTRA"/>
    <property type="match status" value="1"/>
</dbReference>
<reference evidence="7" key="1">
    <citation type="journal article" date="2014" name="Int. J. Syst. Evol. Microbiol.">
        <title>Complete genome sequence of Corynebacterium casei LMG S-19264T (=DSM 44701T), isolated from a smear-ripened cheese.</title>
        <authorList>
            <consortium name="US DOE Joint Genome Institute (JGI-PGF)"/>
            <person name="Walter F."/>
            <person name="Albersmeier A."/>
            <person name="Kalinowski J."/>
            <person name="Ruckert C."/>
        </authorList>
    </citation>
    <scope>NUCLEOTIDE SEQUENCE</scope>
    <source>
        <strain evidence="7">KCTC 23224</strain>
    </source>
</reference>
<protein>
    <recommendedName>
        <fullName evidence="6">POTRA domain-containing protein</fullName>
    </recommendedName>
</protein>
<sequence length="484" mass="56383">MKIIQAFICIGLLSTFLLVGKGSVAFAQDQDSLPSIFENAPQKVTINNIFVIGNEKTRKNIILRELTIKSGIEYDWEEFLLQIIADEKKIYNLMLFNSVEITPLLTGTEQIELLVTVTERWYIIPQIKLNIADRNLAEWWTNQNRDLSRINFGAKLAHYNVGGRNEKLRVGGQLGFIREFEFFYDKPYIDKNQKHGLAFQFLYFTQKNLAVKSENNRQIFFTNENEDVLRRNTSAFLRYTYRGSFYNFHFVTFGYTNTRINEDVFVQNPNFFLHGQPELGFLALGYTFRHDNRDNVAYPTQGQLLNVGLMRYGLTGWDDVQDMEFTLSASKYHRLSRKFHVATGASLNAFFGDRQPYTLVRGIGYNPYFIRGYELNVIEGQTTLVQKNSLRYNLLNLNFDLTGLMPIEQFTTLPFKFYLSGNFDHGFVQDRNRLPENLRLTNRYLFGYGLGLDMVTLHDMTIRFEYSINSMNEGALFINIRAPF</sequence>
<feature type="chain" id="PRO_5035163779" description="POTRA domain-containing protein" evidence="5">
    <location>
        <begin position="28"/>
        <end position="484"/>
    </location>
</feature>
<evidence type="ECO:0000256" key="3">
    <source>
        <dbReference type="ARBA" id="ARBA00022692"/>
    </source>
</evidence>
<name>A0A8J3CTQ8_9BACT</name>
<dbReference type="AlphaFoldDB" id="A0A8J3CTQ8"/>
<dbReference type="PANTHER" id="PTHR12815">
    <property type="entry name" value="SORTING AND ASSEMBLY MACHINERY SAMM50 PROTEIN FAMILY MEMBER"/>
    <property type="match status" value="1"/>
</dbReference>
<dbReference type="EMBL" id="BMYF01000001">
    <property type="protein sequence ID" value="GHB24857.1"/>
    <property type="molecule type" value="Genomic_DNA"/>
</dbReference>
<organism evidence="7 8">
    <name type="scientific">Mongoliitalea lutea</name>
    <dbReference type="NCBI Taxonomy" id="849756"/>
    <lineage>
        <taxon>Bacteria</taxon>
        <taxon>Pseudomonadati</taxon>
        <taxon>Bacteroidota</taxon>
        <taxon>Cytophagia</taxon>
        <taxon>Cytophagales</taxon>
        <taxon>Cyclobacteriaceae</taxon>
        <taxon>Mongoliitalea</taxon>
    </lineage>
</organism>
<gene>
    <name evidence="7" type="ORF">GCM10008106_02010</name>
</gene>
<dbReference type="InterPro" id="IPR000184">
    <property type="entry name" value="Bac_surfAg_D15"/>
</dbReference>
<evidence type="ECO:0000313" key="7">
    <source>
        <dbReference type="EMBL" id="GHB24857.1"/>
    </source>
</evidence>
<accession>A0A8J3CTQ8</accession>
<dbReference type="RefSeq" id="WP_189578511.1">
    <property type="nucleotide sequence ID" value="NZ_BMYF01000001.1"/>
</dbReference>
<comment type="subcellular location">
    <subcellularLocation>
        <location evidence="1">Membrane</location>
    </subcellularLocation>
</comment>
<dbReference type="Pfam" id="PF01103">
    <property type="entry name" value="Omp85"/>
    <property type="match status" value="1"/>
</dbReference>
<dbReference type="Gene3D" id="3.10.20.310">
    <property type="entry name" value="membrane protein fhac"/>
    <property type="match status" value="1"/>
</dbReference>
<evidence type="ECO:0000256" key="4">
    <source>
        <dbReference type="ARBA" id="ARBA00023136"/>
    </source>
</evidence>
<comment type="caution">
    <text evidence="7">The sequence shown here is derived from an EMBL/GenBank/DDBJ whole genome shotgun (WGS) entry which is preliminary data.</text>
</comment>
<reference evidence="7" key="2">
    <citation type="submission" date="2020-09" db="EMBL/GenBank/DDBJ databases">
        <authorList>
            <person name="Sun Q."/>
            <person name="Kim S."/>
        </authorList>
    </citation>
    <scope>NUCLEOTIDE SEQUENCE</scope>
    <source>
        <strain evidence="7">KCTC 23224</strain>
    </source>
</reference>
<feature type="signal peptide" evidence="5">
    <location>
        <begin position="1"/>
        <end position="27"/>
    </location>
</feature>
<keyword evidence="3" id="KW-0812">Transmembrane</keyword>
<dbReference type="Gene3D" id="2.40.160.50">
    <property type="entry name" value="membrane protein fhac: a member of the omp85/tpsb transporter family"/>
    <property type="match status" value="1"/>
</dbReference>
<evidence type="ECO:0000256" key="2">
    <source>
        <dbReference type="ARBA" id="ARBA00022452"/>
    </source>
</evidence>
<evidence type="ECO:0000313" key="8">
    <source>
        <dbReference type="Proteomes" id="UP000642809"/>
    </source>
</evidence>
<keyword evidence="5" id="KW-0732">Signal</keyword>
<dbReference type="PANTHER" id="PTHR12815:SF18">
    <property type="entry name" value="SORTING AND ASSEMBLY MACHINERY COMPONENT 50 HOMOLOG"/>
    <property type="match status" value="1"/>
</dbReference>
<keyword evidence="8" id="KW-1185">Reference proteome</keyword>
<feature type="domain" description="POTRA" evidence="6">
    <location>
        <begin position="44"/>
        <end position="120"/>
    </location>
</feature>
<dbReference type="Proteomes" id="UP000642809">
    <property type="component" value="Unassembled WGS sequence"/>
</dbReference>
<evidence type="ECO:0000256" key="5">
    <source>
        <dbReference type="SAM" id="SignalP"/>
    </source>
</evidence>
<dbReference type="GO" id="GO:0019867">
    <property type="term" value="C:outer membrane"/>
    <property type="evidence" value="ECO:0007669"/>
    <property type="project" value="InterPro"/>
</dbReference>